<dbReference type="Proteomes" id="UP000503447">
    <property type="component" value="Chromosome"/>
</dbReference>
<protein>
    <recommendedName>
        <fullName evidence="3">Carboxypeptidase regulatory-like domain-containing protein</fullName>
    </recommendedName>
</protein>
<evidence type="ECO:0000313" key="2">
    <source>
        <dbReference type="Proteomes" id="UP000503447"/>
    </source>
</evidence>
<proteinExistence type="predicted"/>
<dbReference type="KEGG" id="ftj:FTUN_3213"/>
<reference evidence="2" key="1">
    <citation type="submission" date="2020-05" db="EMBL/GenBank/DDBJ databases">
        <title>Frigoriglobus tundricola gen. nov., sp. nov., a psychrotolerant cellulolytic planctomycete of the family Gemmataceae with two divergent copies of 16S rRNA gene.</title>
        <authorList>
            <person name="Kulichevskaya I.S."/>
            <person name="Ivanova A.A."/>
            <person name="Naumoff D.G."/>
            <person name="Beletsky A.V."/>
            <person name="Rijpstra W.I.C."/>
            <person name="Sinninghe Damste J.S."/>
            <person name="Mardanov A.V."/>
            <person name="Ravin N.V."/>
            <person name="Dedysh S.N."/>
        </authorList>
    </citation>
    <scope>NUCLEOTIDE SEQUENCE [LARGE SCALE GENOMIC DNA]</scope>
    <source>
        <strain evidence="2">PL17</strain>
    </source>
</reference>
<keyword evidence="2" id="KW-1185">Reference proteome</keyword>
<dbReference type="PROSITE" id="PS51257">
    <property type="entry name" value="PROKAR_LIPOPROTEIN"/>
    <property type="match status" value="1"/>
</dbReference>
<gene>
    <name evidence="1" type="ORF">FTUN_3213</name>
</gene>
<dbReference type="RefSeq" id="WP_171471405.1">
    <property type="nucleotide sequence ID" value="NZ_CP053452.2"/>
</dbReference>
<evidence type="ECO:0000313" key="1">
    <source>
        <dbReference type="EMBL" id="QJW95659.1"/>
    </source>
</evidence>
<dbReference type="AlphaFoldDB" id="A0A6M5YNH9"/>
<evidence type="ECO:0008006" key="3">
    <source>
        <dbReference type="Google" id="ProtNLM"/>
    </source>
</evidence>
<name>A0A6M5YNH9_9BACT</name>
<sequence length="155" mass="16133">MLRLRSAVRGVARLSLGVVLVLGGCSHSASYTQNESVEGTVTLDGVPVANAVVQFVPDIDPKVQAPSSSGYTDEKGHFKLTCDNTKPGAVVGKHNVVVLPGRSGGGADDEEAKAAPRAKVAPVPNVYSLASTTPLKIEVTVENHSYDLALTKRGQ</sequence>
<accession>A0A6M5YNH9</accession>
<dbReference type="EMBL" id="CP053452">
    <property type="protein sequence ID" value="QJW95659.1"/>
    <property type="molecule type" value="Genomic_DNA"/>
</dbReference>
<organism evidence="1 2">
    <name type="scientific">Frigoriglobus tundricola</name>
    <dbReference type="NCBI Taxonomy" id="2774151"/>
    <lineage>
        <taxon>Bacteria</taxon>
        <taxon>Pseudomonadati</taxon>
        <taxon>Planctomycetota</taxon>
        <taxon>Planctomycetia</taxon>
        <taxon>Gemmatales</taxon>
        <taxon>Gemmataceae</taxon>
        <taxon>Frigoriglobus</taxon>
    </lineage>
</organism>